<dbReference type="AlphaFoldDB" id="A0AAV7QV12"/>
<evidence type="ECO:0000313" key="2">
    <source>
        <dbReference type="EMBL" id="KAJ1143035.1"/>
    </source>
</evidence>
<evidence type="ECO:0000313" key="3">
    <source>
        <dbReference type="Proteomes" id="UP001066276"/>
    </source>
</evidence>
<comment type="caution">
    <text evidence="2">The sequence shown here is derived from an EMBL/GenBank/DDBJ whole genome shotgun (WGS) entry which is preliminary data.</text>
</comment>
<gene>
    <name evidence="2" type="ORF">NDU88_009347</name>
</gene>
<feature type="transmembrane region" description="Helical" evidence="1">
    <location>
        <begin position="99"/>
        <end position="122"/>
    </location>
</feature>
<dbReference type="EMBL" id="JANPWB010000010">
    <property type="protein sequence ID" value="KAJ1143035.1"/>
    <property type="molecule type" value="Genomic_DNA"/>
</dbReference>
<organism evidence="2 3">
    <name type="scientific">Pleurodeles waltl</name>
    <name type="common">Iberian ribbed newt</name>
    <dbReference type="NCBI Taxonomy" id="8319"/>
    <lineage>
        <taxon>Eukaryota</taxon>
        <taxon>Metazoa</taxon>
        <taxon>Chordata</taxon>
        <taxon>Craniata</taxon>
        <taxon>Vertebrata</taxon>
        <taxon>Euteleostomi</taxon>
        <taxon>Amphibia</taxon>
        <taxon>Batrachia</taxon>
        <taxon>Caudata</taxon>
        <taxon>Salamandroidea</taxon>
        <taxon>Salamandridae</taxon>
        <taxon>Pleurodelinae</taxon>
        <taxon>Pleurodeles</taxon>
    </lineage>
</organism>
<keyword evidence="1" id="KW-0812">Transmembrane</keyword>
<name>A0AAV7QV12_PLEWA</name>
<keyword evidence="1" id="KW-0472">Membrane</keyword>
<proteinExistence type="predicted"/>
<sequence length="142" mass="15239">MPLLPRHQTPGDGYVTSWPAVGTAELRSVGLPYDRIVCCWQCAHGDHGLCAAQALEGYCGPDTAEMSSTVCCFVIPLAYNANEAVVLVEAVLKEVRSSFFFFANAPLPFMLLAVAFGGAQFLGEQACSFALFFDLGYLGEAM</sequence>
<evidence type="ECO:0000256" key="1">
    <source>
        <dbReference type="SAM" id="Phobius"/>
    </source>
</evidence>
<accession>A0AAV7QV12</accession>
<reference evidence="2" key="1">
    <citation type="journal article" date="2022" name="bioRxiv">
        <title>Sequencing and chromosome-scale assembly of the giantPleurodeles waltlgenome.</title>
        <authorList>
            <person name="Brown T."/>
            <person name="Elewa A."/>
            <person name="Iarovenko S."/>
            <person name="Subramanian E."/>
            <person name="Araus A.J."/>
            <person name="Petzold A."/>
            <person name="Susuki M."/>
            <person name="Suzuki K.-i.T."/>
            <person name="Hayashi T."/>
            <person name="Toyoda A."/>
            <person name="Oliveira C."/>
            <person name="Osipova E."/>
            <person name="Leigh N.D."/>
            <person name="Simon A."/>
            <person name="Yun M.H."/>
        </authorList>
    </citation>
    <scope>NUCLEOTIDE SEQUENCE</scope>
    <source>
        <strain evidence="2">20211129_DDA</strain>
        <tissue evidence="2">Liver</tissue>
    </source>
</reference>
<dbReference type="Proteomes" id="UP001066276">
    <property type="component" value="Chromosome 6"/>
</dbReference>
<protein>
    <submittedName>
        <fullName evidence="2">Uncharacterized protein</fullName>
    </submittedName>
</protein>
<keyword evidence="3" id="KW-1185">Reference proteome</keyword>
<keyword evidence="1" id="KW-1133">Transmembrane helix</keyword>